<reference evidence="1" key="1">
    <citation type="submission" date="2013-04" db="EMBL/GenBank/DDBJ databases">
        <authorList>
            <person name="Qu J."/>
            <person name="Murali S.C."/>
            <person name="Bandaranaike D."/>
            <person name="Bellair M."/>
            <person name="Blankenburg K."/>
            <person name="Chao H."/>
            <person name="Dinh H."/>
            <person name="Doddapaneni H."/>
            <person name="Downs B."/>
            <person name="Dugan-Rocha S."/>
            <person name="Elkadiri S."/>
            <person name="Gnanaolivu R.D."/>
            <person name="Hernandez B."/>
            <person name="Javaid M."/>
            <person name="Jayaseelan J.C."/>
            <person name="Lee S."/>
            <person name="Li M."/>
            <person name="Ming W."/>
            <person name="Munidasa M."/>
            <person name="Muniz J."/>
            <person name="Nguyen L."/>
            <person name="Ongeri F."/>
            <person name="Osuji N."/>
            <person name="Pu L.-L."/>
            <person name="Puazo M."/>
            <person name="Qu C."/>
            <person name="Quiroz J."/>
            <person name="Raj R."/>
            <person name="Weissenberger G."/>
            <person name="Xin Y."/>
            <person name="Zou X."/>
            <person name="Han Y."/>
            <person name="Richards S."/>
            <person name="Worley K."/>
            <person name="Muzny D."/>
            <person name="Gibbs R."/>
        </authorList>
    </citation>
    <scope>NUCLEOTIDE SEQUENCE</scope>
    <source>
        <strain evidence="1">Sampled in the wild</strain>
    </source>
</reference>
<protein>
    <submittedName>
        <fullName evidence="1">Uncharacterized protein</fullName>
    </submittedName>
</protein>
<dbReference type="AlphaFoldDB" id="A0A8K0KPH9"/>
<name>A0A8K0KPH9_LADFU</name>
<accession>A0A8K0KPH9</accession>
<keyword evidence="2" id="KW-1185">Reference proteome</keyword>
<proteinExistence type="predicted"/>
<organism evidence="1 2">
    <name type="scientific">Ladona fulva</name>
    <name type="common">Scarce chaser dragonfly</name>
    <name type="synonym">Libellula fulva</name>
    <dbReference type="NCBI Taxonomy" id="123851"/>
    <lineage>
        <taxon>Eukaryota</taxon>
        <taxon>Metazoa</taxon>
        <taxon>Ecdysozoa</taxon>
        <taxon>Arthropoda</taxon>
        <taxon>Hexapoda</taxon>
        <taxon>Insecta</taxon>
        <taxon>Pterygota</taxon>
        <taxon>Palaeoptera</taxon>
        <taxon>Odonata</taxon>
        <taxon>Epiprocta</taxon>
        <taxon>Anisoptera</taxon>
        <taxon>Libelluloidea</taxon>
        <taxon>Libellulidae</taxon>
        <taxon>Ladona</taxon>
    </lineage>
</organism>
<dbReference type="OrthoDB" id="8065733at2759"/>
<evidence type="ECO:0000313" key="1">
    <source>
        <dbReference type="EMBL" id="KAG8238028.1"/>
    </source>
</evidence>
<dbReference type="EMBL" id="KZ309267">
    <property type="protein sequence ID" value="KAG8238028.1"/>
    <property type="molecule type" value="Genomic_DNA"/>
</dbReference>
<evidence type="ECO:0000313" key="2">
    <source>
        <dbReference type="Proteomes" id="UP000792457"/>
    </source>
</evidence>
<dbReference type="Proteomes" id="UP000792457">
    <property type="component" value="Unassembled WGS sequence"/>
</dbReference>
<gene>
    <name evidence="1" type="ORF">J437_LFUL014996</name>
</gene>
<reference evidence="1" key="2">
    <citation type="submission" date="2017-10" db="EMBL/GenBank/DDBJ databases">
        <title>Ladona fulva Genome sequencing and assembly.</title>
        <authorList>
            <person name="Murali S."/>
            <person name="Richards S."/>
            <person name="Bandaranaike D."/>
            <person name="Bellair M."/>
            <person name="Blankenburg K."/>
            <person name="Chao H."/>
            <person name="Dinh H."/>
            <person name="Doddapaneni H."/>
            <person name="Dugan-Rocha S."/>
            <person name="Elkadiri S."/>
            <person name="Gnanaolivu R."/>
            <person name="Hernandez B."/>
            <person name="Skinner E."/>
            <person name="Javaid M."/>
            <person name="Lee S."/>
            <person name="Li M."/>
            <person name="Ming W."/>
            <person name="Munidasa M."/>
            <person name="Muniz J."/>
            <person name="Nguyen L."/>
            <person name="Hughes D."/>
            <person name="Osuji N."/>
            <person name="Pu L.-L."/>
            <person name="Puazo M."/>
            <person name="Qu C."/>
            <person name="Quiroz J."/>
            <person name="Raj R."/>
            <person name="Weissenberger G."/>
            <person name="Xin Y."/>
            <person name="Zou X."/>
            <person name="Han Y."/>
            <person name="Worley K."/>
            <person name="Muzny D."/>
            <person name="Gibbs R."/>
        </authorList>
    </citation>
    <scope>NUCLEOTIDE SEQUENCE</scope>
    <source>
        <strain evidence="1">Sampled in the wild</strain>
    </source>
</reference>
<comment type="caution">
    <text evidence="1">The sequence shown here is derived from an EMBL/GenBank/DDBJ whole genome shotgun (WGS) entry which is preliminary data.</text>
</comment>
<sequence length="274" mass="31306">MPHLLRALLSLEALQRLVSHWGDLIVFLTERKLNAETMRSWGVKSEDSSIPPTYETLKAFMKTKISSLNNLEHSRSAFPSQYHQRLKRKEGNRHPWTFKCSDNAGTFHVTGGHGSSFPLADLVANLKLPAKVLLILQSSQDLFRLCCHVEALVVPKVSSYKPNSKINHWSHLRELELGWVHARIVEGRIINGRSKEPIVMNTALDWIISGETRPDIKCDINQSRNNGDRFWEQEEVSSKSISLTPDDQTCEDHFLATHSRNEEGRYVVRFLVIS</sequence>